<dbReference type="EMBL" id="QEAN01000030">
    <property type="protein sequence ID" value="TPX52693.1"/>
    <property type="molecule type" value="Genomic_DNA"/>
</dbReference>
<keyword evidence="5 9" id="KW-0479">Metal-binding</keyword>
<evidence type="ECO:0000259" key="12">
    <source>
        <dbReference type="Pfam" id="PF04104"/>
    </source>
</evidence>
<dbReference type="Proteomes" id="UP000320475">
    <property type="component" value="Unassembled WGS sequence"/>
</dbReference>
<proteinExistence type="inferred from homology"/>
<evidence type="ECO:0000256" key="6">
    <source>
        <dbReference type="ARBA" id="ARBA00023004"/>
    </source>
</evidence>
<dbReference type="EMBL" id="QEAM01000013">
    <property type="protein sequence ID" value="TPX50746.1"/>
    <property type="molecule type" value="Genomic_DNA"/>
</dbReference>
<dbReference type="AlphaFoldDB" id="A0A507DGS5"/>
<feature type="binding site" evidence="10">
    <location>
        <position position="460"/>
    </location>
    <ligand>
        <name>[4Fe-4S] cluster</name>
        <dbReference type="ChEBI" id="CHEBI:49883"/>
    </ligand>
</feature>
<dbReference type="GO" id="GO:0006269">
    <property type="term" value="P:DNA replication, synthesis of primer"/>
    <property type="evidence" value="ECO:0007669"/>
    <property type="project" value="UniProtKB-KW"/>
</dbReference>
<dbReference type="PANTHER" id="PTHR10537">
    <property type="entry name" value="DNA PRIMASE LARGE SUBUNIT"/>
    <property type="match status" value="1"/>
</dbReference>
<comment type="function">
    <text evidence="9">DNA primase is the polymerase that synthesizes small RNA primers for the Okazaki fragments made during discontinuous DNA replication.</text>
</comment>
<dbReference type="InterPro" id="IPR016558">
    <property type="entry name" value="DNA_primase_lsu_euk"/>
</dbReference>
<dbReference type="PIRSF" id="PIRSF009449">
    <property type="entry name" value="DNA_primase_large_subunit"/>
    <property type="match status" value="1"/>
</dbReference>
<gene>
    <name evidence="13" type="ORF">SeLEV6574_g00708</name>
    <name evidence="14" type="ORF">SeMB42_g01232</name>
</gene>
<sequence>MFRQATSSNSYSNSNTAALLLPGDASVAASSIALPGPYPYRLNLYRTPPSAELTLHEFETFALDRLQLLKALESCLLRNKKDDETKDYVDRIAKKYLPLGSNHLANAAKSGAYGQSPHSVFTILDQERRKDHFSHFILRLAYCRSHDLRNWFLKHETLLFRMRLKAEDKDTRDAWLKREKFAASALEIVAADEKASLLRDLAVASGAAASDDEVLRHETIYKVPFEIVPDLVAKRRVLVRCGYAYVPEREHTALIVNQFRDMLKADLEATARALPTLDEGDRLIPILTSIGNQYLGPSGWNETSAAGVIKADDVEKLVQHFPLCMRNLHAHLRADSHLKHGGRLQYGLFLKGIGLPLEEALVFWRRAFAKKMDDSTFNKNHLYNVRYNYGLEGQKKDWSPYACMKIITQNQPGSGDNHGCPYRHFSPDLLKSQLVAAGVPDTNVDEILTLSRNQHYTIACTRVFELTKPKAVKAENDTNQKEVMETITHPNMYFNLSYRGTAGKYGRKPANNLENGGQADGSENDASTQPMEGDLAPLATRTTTTTNDDYDGAGGMLVDR</sequence>
<feature type="binding site" evidence="10">
    <location>
        <position position="420"/>
    </location>
    <ligand>
        <name>[4Fe-4S] cluster</name>
        <dbReference type="ChEBI" id="CHEBI:49883"/>
    </ligand>
</feature>
<evidence type="ECO:0000256" key="5">
    <source>
        <dbReference type="ARBA" id="ARBA00022723"/>
    </source>
</evidence>
<dbReference type="GO" id="GO:0051539">
    <property type="term" value="F:4 iron, 4 sulfur cluster binding"/>
    <property type="evidence" value="ECO:0007669"/>
    <property type="project" value="UniProtKB-UniRule"/>
</dbReference>
<keyword evidence="3 9" id="KW-0639">Primosome</keyword>
<dbReference type="GO" id="GO:0003677">
    <property type="term" value="F:DNA binding"/>
    <property type="evidence" value="ECO:0007669"/>
    <property type="project" value="UniProtKB-UniRule"/>
</dbReference>
<protein>
    <recommendedName>
        <fullName evidence="9">DNA primase large subunit</fullName>
    </recommendedName>
</protein>
<dbReference type="Pfam" id="PF26466">
    <property type="entry name" value="DNA_primase_lrg_N"/>
    <property type="match status" value="1"/>
</dbReference>
<comment type="similarity">
    <text evidence="1 9">Belongs to the eukaryotic-type primase large subunit family.</text>
</comment>
<keyword evidence="7 9" id="KW-0411">Iron-sulfur</keyword>
<evidence type="ECO:0000313" key="15">
    <source>
        <dbReference type="Proteomes" id="UP000317494"/>
    </source>
</evidence>
<evidence type="ECO:0000256" key="7">
    <source>
        <dbReference type="ARBA" id="ARBA00023014"/>
    </source>
</evidence>
<keyword evidence="8 9" id="KW-0238">DNA-binding</keyword>
<dbReference type="STRING" id="286115.A0A507DGS5"/>
<evidence type="ECO:0000256" key="3">
    <source>
        <dbReference type="ARBA" id="ARBA00022515"/>
    </source>
</evidence>
<feature type="binding site" evidence="10">
    <location>
        <position position="403"/>
    </location>
    <ligand>
        <name>[4Fe-4S] cluster</name>
        <dbReference type="ChEBI" id="CHEBI:49883"/>
    </ligand>
</feature>
<keyword evidence="2 9" id="KW-0004">4Fe-4S</keyword>
<accession>A0A507DGS5</accession>
<feature type="domain" description="DNA primase large subunit C-terminal" evidence="12">
    <location>
        <begin position="319"/>
        <end position="494"/>
    </location>
</feature>
<comment type="cofactor">
    <cofactor evidence="9">
        <name>[4Fe-4S] cluster</name>
        <dbReference type="ChEBI" id="CHEBI:49883"/>
    </cofactor>
    <text evidence="9">Binds 1 [4Fe-4S] cluster.</text>
</comment>
<evidence type="ECO:0000256" key="2">
    <source>
        <dbReference type="ARBA" id="ARBA00022485"/>
    </source>
</evidence>
<evidence type="ECO:0000256" key="9">
    <source>
        <dbReference type="PIRNR" id="PIRNR009449"/>
    </source>
</evidence>
<feature type="binding site" evidence="10">
    <location>
        <position position="324"/>
    </location>
    <ligand>
        <name>[4Fe-4S] cluster</name>
        <dbReference type="ChEBI" id="CHEBI:49883"/>
    </ligand>
</feature>
<dbReference type="Gene3D" id="1.20.930.80">
    <property type="match status" value="1"/>
</dbReference>
<dbReference type="CDD" id="cd07322">
    <property type="entry name" value="PriL_PriS_Eukaryotic"/>
    <property type="match status" value="1"/>
</dbReference>
<evidence type="ECO:0000256" key="10">
    <source>
        <dbReference type="PIRSR" id="PIRSR009449-1"/>
    </source>
</evidence>
<dbReference type="PANTHER" id="PTHR10537:SF3">
    <property type="entry name" value="DNA PRIMASE LARGE SUBUNIT"/>
    <property type="match status" value="1"/>
</dbReference>
<dbReference type="InterPro" id="IPR007238">
    <property type="entry name" value="DNA_primase_lsu_euk/arc"/>
</dbReference>
<dbReference type="GO" id="GO:0046872">
    <property type="term" value="F:metal ion binding"/>
    <property type="evidence" value="ECO:0007669"/>
    <property type="project" value="UniProtKB-UniRule"/>
</dbReference>
<organism evidence="13 16">
    <name type="scientific">Synchytrium endobioticum</name>
    <dbReference type="NCBI Taxonomy" id="286115"/>
    <lineage>
        <taxon>Eukaryota</taxon>
        <taxon>Fungi</taxon>
        <taxon>Fungi incertae sedis</taxon>
        <taxon>Chytridiomycota</taxon>
        <taxon>Chytridiomycota incertae sedis</taxon>
        <taxon>Chytridiomycetes</taxon>
        <taxon>Synchytriales</taxon>
        <taxon>Synchytriaceae</taxon>
        <taxon>Synchytrium</taxon>
    </lineage>
</organism>
<comment type="caution">
    <text evidence="13">The sequence shown here is derived from an EMBL/GenBank/DDBJ whole genome shotgun (WGS) entry which is preliminary data.</text>
</comment>
<evidence type="ECO:0000313" key="13">
    <source>
        <dbReference type="EMBL" id="TPX50746.1"/>
    </source>
</evidence>
<evidence type="ECO:0000313" key="16">
    <source>
        <dbReference type="Proteomes" id="UP000320475"/>
    </source>
</evidence>
<dbReference type="VEuPathDB" id="FungiDB:SeMB42_g01232"/>
<dbReference type="OrthoDB" id="421393at2759"/>
<reference evidence="15 16" key="1">
    <citation type="journal article" date="2019" name="Sci. Rep.">
        <title>Comparative genomics of chytrid fungi reveal insights into the obligate biotrophic and pathogenic lifestyle of Synchytrium endobioticum.</title>
        <authorList>
            <person name="van de Vossenberg B.T.L.H."/>
            <person name="Warris S."/>
            <person name="Nguyen H.D.T."/>
            <person name="van Gent-Pelzer M.P.E."/>
            <person name="Joly D.L."/>
            <person name="van de Geest H.C."/>
            <person name="Bonants P.J.M."/>
            <person name="Smith D.S."/>
            <person name="Levesque C.A."/>
            <person name="van der Lee T.A.J."/>
        </authorList>
    </citation>
    <scope>NUCLEOTIDE SEQUENCE [LARGE SCALE GENOMIC DNA]</scope>
    <source>
        <strain evidence="13 16">LEV6574</strain>
        <strain evidence="14 15">MB42</strain>
    </source>
</reference>
<keyword evidence="4 9" id="KW-0235">DNA replication</keyword>
<keyword evidence="6 9" id="KW-0408">Iron</keyword>
<evidence type="ECO:0000256" key="8">
    <source>
        <dbReference type="ARBA" id="ARBA00023125"/>
    </source>
</evidence>
<dbReference type="GO" id="GO:0005658">
    <property type="term" value="C:alpha DNA polymerase:primase complex"/>
    <property type="evidence" value="ECO:0007669"/>
    <property type="project" value="UniProtKB-ARBA"/>
</dbReference>
<feature type="region of interest" description="Disordered" evidence="11">
    <location>
        <begin position="505"/>
        <end position="560"/>
    </location>
</feature>
<name>A0A507DGS5_9FUNG</name>
<dbReference type="InterPro" id="IPR058560">
    <property type="entry name" value="DNA_primase_C"/>
</dbReference>
<dbReference type="Pfam" id="PF04104">
    <property type="entry name" value="DNA_primase_lrg"/>
    <property type="match status" value="1"/>
</dbReference>
<dbReference type="GO" id="GO:0006270">
    <property type="term" value="P:DNA replication initiation"/>
    <property type="evidence" value="ECO:0007669"/>
    <property type="project" value="TreeGrafter"/>
</dbReference>
<evidence type="ECO:0000313" key="14">
    <source>
        <dbReference type="EMBL" id="TPX52693.1"/>
    </source>
</evidence>
<evidence type="ECO:0000256" key="1">
    <source>
        <dbReference type="ARBA" id="ARBA00010564"/>
    </source>
</evidence>
<dbReference type="Proteomes" id="UP000317494">
    <property type="component" value="Unassembled WGS sequence"/>
</dbReference>
<evidence type="ECO:0000256" key="11">
    <source>
        <dbReference type="SAM" id="MobiDB-lite"/>
    </source>
</evidence>
<evidence type="ECO:0000256" key="4">
    <source>
        <dbReference type="ARBA" id="ARBA00022705"/>
    </source>
</evidence>
<keyword evidence="15" id="KW-1185">Reference proteome</keyword>